<proteinExistence type="predicted"/>
<evidence type="ECO:0000313" key="1">
    <source>
        <dbReference type="EMBL" id="GAA6410286.1"/>
    </source>
</evidence>
<accession>A0ABQ0BFU0</accession>
<keyword evidence="2" id="KW-1185">Reference proteome</keyword>
<protein>
    <submittedName>
        <fullName evidence="1">Uncharacterized protein</fullName>
    </submittedName>
</protein>
<sequence length="63" mass="7339">MQAAMLPLGSWSVPGLQPKSKDNDCVWHIRDVINQLQEEFYCFIMDNLNTYKSMVFICLEVNL</sequence>
<dbReference type="EMBL" id="BAABYW010000001">
    <property type="protein sequence ID" value="GAA6410286.1"/>
    <property type="molecule type" value="Genomic_DNA"/>
</dbReference>
<organism evidence="1 2">
    <name type="scientific">Blautia hominis</name>
    <dbReference type="NCBI Taxonomy" id="2025493"/>
    <lineage>
        <taxon>Bacteria</taxon>
        <taxon>Bacillati</taxon>
        <taxon>Bacillota</taxon>
        <taxon>Clostridia</taxon>
        <taxon>Lachnospirales</taxon>
        <taxon>Lachnospiraceae</taxon>
        <taxon>Blautia</taxon>
    </lineage>
</organism>
<name>A0ABQ0BFU0_9FIRM</name>
<dbReference type="Proteomes" id="UP001600943">
    <property type="component" value="Unassembled WGS sequence"/>
</dbReference>
<comment type="caution">
    <text evidence="1">The sequence shown here is derived from an EMBL/GenBank/DDBJ whole genome shotgun (WGS) entry which is preliminary data.</text>
</comment>
<gene>
    <name evidence="1" type="ORF">K040078D81_44030</name>
</gene>
<reference evidence="1 2" key="1">
    <citation type="submission" date="2024-04" db="EMBL/GenBank/DDBJ databases">
        <title>Defined microbial consortia suppress multidrug-resistant proinflammatory Enterobacteriaceae via ecological control.</title>
        <authorList>
            <person name="Furuichi M."/>
            <person name="Kawaguchi T."/>
            <person name="Pust M."/>
            <person name="Yasuma K."/>
            <person name="Plichta D."/>
            <person name="Hasegawa N."/>
            <person name="Ohya T."/>
            <person name="Bhattarai S."/>
            <person name="Sasajima S."/>
            <person name="Aoto Y."/>
            <person name="Tuganbaev T."/>
            <person name="Yaginuma M."/>
            <person name="Ueda M."/>
            <person name="Okahashi N."/>
            <person name="Amafuji K."/>
            <person name="Kiridooshi Y."/>
            <person name="Sugita K."/>
            <person name="Strazar M."/>
            <person name="Skelly A."/>
            <person name="Suda W."/>
            <person name="Hattori M."/>
            <person name="Nakamoto N."/>
            <person name="Caballero S."/>
            <person name="Norman J."/>
            <person name="Olle B."/>
            <person name="Tanoue T."/>
            <person name="Arita M."/>
            <person name="Bucci V."/>
            <person name="Atarashi K."/>
            <person name="Xavier R."/>
            <person name="Honda K."/>
        </authorList>
    </citation>
    <scope>NUCLEOTIDE SEQUENCE [LARGE SCALE GENOMIC DNA]</scope>
    <source>
        <strain evidence="2">k04-0078-D8-1</strain>
    </source>
</reference>
<evidence type="ECO:0000313" key="2">
    <source>
        <dbReference type="Proteomes" id="UP001600943"/>
    </source>
</evidence>